<dbReference type="EMBL" id="JBHSGQ010000001">
    <property type="protein sequence ID" value="MFC4723957.1"/>
    <property type="molecule type" value="Genomic_DNA"/>
</dbReference>
<organism evidence="2 3">
    <name type="scientific">Glycocaulis abyssi</name>
    <dbReference type="NCBI Taxonomy" id="1433403"/>
    <lineage>
        <taxon>Bacteria</taxon>
        <taxon>Pseudomonadati</taxon>
        <taxon>Pseudomonadota</taxon>
        <taxon>Alphaproteobacteria</taxon>
        <taxon>Maricaulales</taxon>
        <taxon>Maricaulaceae</taxon>
        <taxon>Glycocaulis</taxon>
    </lineage>
</organism>
<comment type="caution">
    <text evidence="2">The sequence shown here is derived from an EMBL/GenBank/DDBJ whole genome shotgun (WGS) entry which is preliminary data.</text>
</comment>
<proteinExistence type="predicted"/>
<evidence type="ECO:0000256" key="1">
    <source>
        <dbReference type="SAM" id="Phobius"/>
    </source>
</evidence>
<dbReference type="RefSeq" id="WP_371394640.1">
    <property type="nucleotide sequence ID" value="NZ_CP163421.1"/>
</dbReference>
<gene>
    <name evidence="2" type="ORF">ACFPB0_01510</name>
</gene>
<name>A0ABV9N6R2_9PROT</name>
<dbReference type="Proteomes" id="UP001596024">
    <property type="component" value="Unassembled WGS sequence"/>
</dbReference>
<keyword evidence="1" id="KW-0472">Membrane</keyword>
<protein>
    <submittedName>
        <fullName evidence="2">Uncharacterized protein</fullName>
    </submittedName>
</protein>
<evidence type="ECO:0000313" key="3">
    <source>
        <dbReference type="Proteomes" id="UP001596024"/>
    </source>
</evidence>
<keyword evidence="1" id="KW-0812">Transmembrane</keyword>
<sequence>MEPKRASFLNIVAATGLAVSVAVLSYAGFEALFSSPTLSALTGAVVGGFVLGRLLRQRREPAHRA</sequence>
<keyword evidence="1" id="KW-1133">Transmembrane helix</keyword>
<feature type="transmembrane region" description="Helical" evidence="1">
    <location>
        <begin position="7"/>
        <end position="29"/>
    </location>
</feature>
<feature type="transmembrane region" description="Helical" evidence="1">
    <location>
        <begin position="35"/>
        <end position="55"/>
    </location>
</feature>
<keyword evidence="3" id="KW-1185">Reference proteome</keyword>
<reference evidence="3" key="1">
    <citation type="journal article" date="2019" name="Int. J. Syst. Evol. Microbiol.">
        <title>The Global Catalogue of Microorganisms (GCM) 10K type strain sequencing project: providing services to taxonomists for standard genome sequencing and annotation.</title>
        <authorList>
            <consortium name="The Broad Institute Genomics Platform"/>
            <consortium name="The Broad Institute Genome Sequencing Center for Infectious Disease"/>
            <person name="Wu L."/>
            <person name="Ma J."/>
        </authorList>
    </citation>
    <scope>NUCLEOTIDE SEQUENCE [LARGE SCALE GENOMIC DNA]</scope>
    <source>
        <strain evidence="3">CCUG 62981</strain>
    </source>
</reference>
<accession>A0ABV9N6R2</accession>
<evidence type="ECO:0000313" key="2">
    <source>
        <dbReference type="EMBL" id="MFC4723957.1"/>
    </source>
</evidence>